<dbReference type="AlphaFoldDB" id="A0A9X8MZ94"/>
<dbReference type="EMBL" id="FRBK01000010">
    <property type="protein sequence ID" value="SHM38581.1"/>
    <property type="molecule type" value="Genomic_DNA"/>
</dbReference>
<feature type="region of interest" description="Disordered" evidence="1">
    <location>
        <begin position="38"/>
        <end position="58"/>
    </location>
</feature>
<accession>A0A9X8MZ94</accession>
<sequence>MSAGAWSWLDELAEEELAEMVRGLTACVDAVQGAGGDVVDLPEGTSTAEPATGDALPT</sequence>
<evidence type="ECO:0000313" key="3">
    <source>
        <dbReference type="Proteomes" id="UP000184388"/>
    </source>
</evidence>
<organism evidence="2 3">
    <name type="scientific">Streptomyces yunnanensis</name>
    <dbReference type="NCBI Taxonomy" id="156453"/>
    <lineage>
        <taxon>Bacteria</taxon>
        <taxon>Bacillati</taxon>
        <taxon>Actinomycetota</taxon>
        <taxon>Actinomycetes</taxon>
        <taxon>Kitasatosporales</taxon>
        <taxon>Streptomycetaceae</taxon>
        <taxon>Streptomyces</taxon>
    </lineage>
</organism>
<name>A0A9X8MZ94_9ACTN</name>
<dbReference type="Proteomes" id="UP000184388">
    <property type="component" value="Unassembled WGS sequence"/>
</dbReference>
<proteinExistence type="predicted"/>
<evidence type="ECO:0000313" key="2">
    <source>
        <dbReference type="EMBL" id="SHM38581.1"/>
    </source>
</evidence>
<reference evidence="3" key="1">
    <citation type="submission" date="2016-11" db="EMBL/GenBank/DDBJ databases">
        <authorList>
            <person name="Jaros S."/>
            <person name="Januszkiewicz K."/>
            <person name="Wedrychowicz H."/>
        </authorList>
    </citation>
    <scope>NUCLEOTIDE SEQUENCE [LARGE SCALE GENOMIC DNA]</scope>
    <source>
        <strain evidence="3">CGMCC 4.3555</strain>
    </source>
</reference>
<evidence type="ECO:0000256" key="1">
    <source>
        <dbReference type="SAM" id="MobiDB-lite"/>
    </source>
</evidence>
<comment type="caution">
    <text evidence="2">The sequence shown here is derived from an EMBL/GenBank/DDBJ whole genome shotgun (WGS) entry which is preliminary data.</text>
</comment>
<gene>
    <name evidence="2" type="ORF">SAMN05216268_110259</name>
</gene>
<dbReference type="RefSeq" id="WP_167390774.1">
    <property type="nucleotide sequence ID" value="NZ_FRBK01000010.1"/>
</dbReference>
<protein>
    <submittedName>
        <fullName evidence="2">Uncharacterized protein</fullName>
    </submittedName>
</protein>